<dbReference type="Pfam" id="PF00419">
    <property type="entry name" value="Fimbrial"/>
    <property type="match status" value="1"/>
</dbReference>
<proteinExistence type="predicted"/>
<evidence type="ECO:0000259" key="1">
    <source>
        <dbReference type="Pfam" id="PF00419"/>
    </source>
</evidence>
<evidence type="ECO:0000313" key="2">
    <source>
        <dbReference type="EMBL" id="MFC0226480.1"/>
    </source>
</evidence>
<keyword evidence="3" id="KW-1185">Reference proteome</keyword>
<comment type="caution">
    <text evidence="2">The sequence shown here is derived from an EMBL/GenBank/DDBJ whole genome shotgun (WGS) entry which is preliminary data.</text>
</comment>
<dbReference type="InterPro" id="IPR008966">
    <property type="entry name" value="Adhesion_dom_sf"/>
</dbReference>
<evidence type="ECO:0000313" key="3">
    <source>
        <dbReference type="Proteomes" id="UP001589792"/>
    </source>
</evidence>
<dbReference type="Gene3D" id="2.60.40.1090">
    <property type="entry name" value="Fimbrial-type adhesion domain"/>
    <property type="match status" value="1"/>
</dbReference>
<name>A0ABV6EBU1_9GAMM</name>
<organism evidence="2 3">
    <name type="scientific">Serratia aquatilis</name>
    <dbReference type="NCBI Taxonomy" id="1737515"/>
    <lineage>
        <taxon>Bacteria</taxon>
        <taxon>Pseudomonadati</taxon>
        <taxon>Pseudomonadota</taxon>
        <taxon>Gammaproteobacteria</taxon>
        <taxon>Enterobacterales</taxon>
        <taxon>Yersiniaceae</taxon>
        <taxon>Serratia</taxon>
    </lineage>
</organism>
<sequence length="166" mass="18018">MKECLNRLHVAGGVILGALITAIPLNAYAMTDVTVRVTVMEPPSCVINGNRVIDVDFGEVLINRVDGNNYKQDINYTLECQGGTNKIMKMKVQGTPTYFDGSALQTNIESFGISLLSNGGLARINDWIYFIYPDKPKLQAVPVKNPGAKLSGGQFSAAATLMVNYE</sequence>
<reference evidence="2 3" key="1">
    <citation type="submission" date="2024-09" db="EMBL/GenBank/DDBJ databases">
        <authorList>
            <person name="Sun Q."/>
            <person name="Mori K."/>
        </authorList>
    </citation>
    <scope>NUCLEOTIDE SEQUENCE [LARGE SCALE GENOMIC DNA]</scope>
    <source>
        <strain evidence="2 3">CCM 8626</strain>
    </source>
</reference>
<gene>
    <name evidence="2" type="ORF">ACFFJ3_08215</name>
</gene>
<dbReference type="Proteomes" id="UP001589792">
    <property type="component" value="Unassembled WGS sequence"/>
</dbReference>
<dbReference type="SUPFAM" id="SSF49401">
    <property type="entry name" value="Bacterial adhesins"/>
    <property type="match status" value="1"/>
</dbReference>
<dbReference type="RefSeq" id="WP_380674165.1">
    <property type="nucleotide sequence ID" value="NZ_CP173186.1"/>
</dbReference>
<dbReference type="InterPro" id="IPR036937">
    <property type="entry name" value="Adhesion_dom_fimbrial_sf"/>
</dbReference>
<dbReference type="EMBL" id="JBHLXG010000005">
    <property type="protein sequence ID" value="MFC0226480.1"/>
    <property type="molecule type" value="Genomic_DNA"/>
</dbReference>
<dbReference type="InterPro" id="IPR000259">
    <property type="entry name" value="Adhesion_dom_fimbrial"/>
</dbReference>
<protein>
    <submittedName>
        <fullName evidence="2">Fimbrial protein</fullName>
    </submittedName>
</protein>
<accession>A0ABV6EBU1</accession>
<feature type="domain" description="Fimbrial-type adhesion" evidence="1">
    <location>
        <begin position="35"/>
        <end position="165"/>
    </location>
</feature>